<organism evidence="2 3">
    <name type="scientific">Aphanomyces stellatus</name>
    <dbReference type="NCBI Taxonomy" id="120398"/>
    <lineage>
        <taxon>Eukaryota</taxon>
        <taxon>Sar</taxon>
        <taxon>Stramenopiles</taxon>
        <taxon>Oomycota</taxon>
        <taxon>Saprolegniomycetes</taxon>
        <taxon>Saprolegniales</taxon>
        <taxon>Verrucalvaceae</taxon>
        <taxon>Aphanomyces</taxon>
    </lineage>
</organism>
<evidence type="ECO:0000313" key="1">
    <source>
        <dbReference type="EMBL" id="KAF0689613.1"/>
    </source>
</evidence>
<accession>A0A485LBC4</accession>
<dbReference type="OrthoDB" id="73309at2759"/>
<proteinExistence type="predicted"/>
<name>A0A485LBC4_9STRA</name>
<gene>
    <name evidence="2" type="primary">Aste57867_18944</name>
    <name evidence="1" type="ORF">As57867_018880</name>
    <name evidence="2" type="ORF">ASTE57867_18944</name>
</gene>
<dbReference type="EMBL" id="CAADRA010006448">
    <property type="protein sequence ID" value="VFT95674.1"/>
    <property type="molecule type" value="Genomic_DNA"/>
</dbReference>
<evidence type="ECO:0000313" key="3">
    <source>
        <dbReference type="Proteomes" id="UP000332933"/>
    </source>
</evidence>
<dbReference type="AlphaFoldDB" id="A0A485LBC4"/>
<reference evidence="1" key="2">
    <citation type="submission" date="2019-06" db="EMBL/GenBank/DDBJ databases">
        <title>Genomics analysis of Aphanomyces spp. identifies a new class of oomycete effector associated with host adaptation.</title>
        <authorList>
            <person name="Gaulin E."/>
        </authorList>
    </citation>
    <scope>NUCLEOTIDE SEQUENCE</scope>
    <source>
        <strain evidence="1">CBS 578.67</strain>
    </source>
</reference>
<reference evidence="2 3" key="1">
    <citation type="submission" date="2019-03" db="EMBL/GenBank/DDBJ databases">
        <authorList>
            <person name="Gaulin E."/>
            <person name="Dumas B."/>
        </authorList>
    </citation>
    <scope>NUCLEOTIDE SEQUENCE [LARGE SCALE GENOMIC DNA]</scope>
    <source>
        <strain evidence="2">CBS 568.67</strain>
    </source>
</reference>
<protein>
    <submittedName>
        <fullName evidence="2">Aste57867_18944 protein</fullName>
    </submittedName>
</protein>
<dbReference type="Proteomes" id="UP000332933">
    <property type="component" value="Unassembled WGS sequence"/>
</dbReference>
<evidence type="ECO:0000313" key="2">
    <source>
        <dbReference type="EMBL" id="VFT95674.1"/>
    </source>
</evidence>
<keyword evidence="3" id="KW-1185">Reference proteome</keyword>
<sequence length="261" mass="30206">MIADSKSILAYYIHALKQILPQDSNLLQLEQMLLDIKADKPKESILFSGTRLRFDELEDKLNKLMTKLMEMEFHFRDDIYDAMNDIRQHEQLLCDLEEYVEADLPAKEHFLVNDCVQLRTRIRVMMRFMQAKLKSTFDDAAQTDFVMGPYRRNLAHAKKAVRCLQHMLAAKSLSENEVECKLSAIDDAIARAEEHDFEFDPTAFNYGRDSLVDAKARLIDEWRQLMRDVRSIKRALKGLSPAPSPLLSMSKRPASPSKLLL</sequence>
<dbReference type="EMBL" id="VJMH01006427">
    <property type="protein sequence ID" value="KAF0689613.1"/>
    <property type="molecule type" value="Genomic_DNA"/>
</dbReference>